<feature type="repeat" description="ANK" evidence="3">
    <location>
        <begin position="21"/>
        <end position="47"/>
    </location>
</feature>
<keyword evidence="2 3" id="KW-0040">ANK repeat</keyword>
<dbReference type="PANTHER" id="PTHR24171:SF8">
    <property type="entry name" value="BRCA1-ASSOCIATED RING DOMAIN PROTEIN 1"/>
    <property type="match status" value="1"/>
</dbReference>
<dbReference type="OrthoDB" id="3673852at2759"/>
<feature type="repeat" description="ANK" evidence="3">
    <location>
        <begin position="138"/>
        <end position="170"/>
    </location>
</feature>
<reference evidence="4" key="1">
    <citation type="journal article" date="2020" name="Stud. Mycol.">
        <title>101 Dothideomycetes genomes: a test case for predicting lifestyles and emergence of pathogens.</title>
        <authorList>
            <person name="Haridas S."/>
            <person name="Albert R."/>
            <person name="Binder M."/>
            <person name="Bloem J."/>
            <person name="Labutti K."/>
            <person name="Salamov A."/>
            <person name="Andreopoulos B."/>
            <person name="Baker S."/>
            <person name="Barry K."/>
            <person name="Bills G."/>
            <person name="Bluhm B."/>
            <person name="Cannon C."/>
            <person name="Castanera R."/>
            <person name="Culley D."/>
            <person name="Daum C."/>
            <person name="Ezra D."/>
            <person name="Gonzalez J."/>
            <person name="Henrissat B."/>
            <person name="Kuo A."/>
            <person name="Liang C."/>
            <person name="Lipzen A."/>
            <person name="Lutzoni F."/>
            <person name="Magnuson J."/>
            <person name="Mondo S."/>
            <person name="Nolan M."/>
            <person name="Ohm R."/>
            <person name="Pangilinan J."/>
            <person name="Park H.-J."/>
            <person name="Ramirez L."/>
            <person name="Alfaro M."/>
            <person name="Sun H."/>
            <person name="Tritt A."/>
            <person name="Yoshinaga Y."/>
            <person name="Zwiers L.-H."/>
            <person name="Turgeon B."/>
            <person name="Goodwin S."/>
            <person name="Spatafora J."/>
            <person name="Crous P."/>
            <person name="Grigoriev I."/>
        </authorList>
    </citation>
    <scope>NUCLEOTIDE SEQUENCE</scope>
    <source>
        <strain evidence="4">CBS 109.77</strain>
    </source>
</reference>
<evidence type="ECO:0000256" key="3">
    <source>
        <dbReference type="PROSITE-ProRule" id="PRU00023"/>
    </source>
</evidence>
<organism evidence="4 5">
    <name type="scientific">Melanomma pulvis-pyrius CBS 109.77</name>
    <dbReference type="NCBI Taxonomy" id="1314802"/>
    <lineage>
        <taxon>Eukaryota</taxon>
        <taxon>Fungi</taxon>
        <taxon>Dikarya</taxon>
        <taxon>Ascomycota</taxon>
        <taxon>Pezizomycotina</taxon>
        <taxon>Dothideomycetes</taxon>
        <taxon>Pleosporomycetidae</taxon>
        <taxon>Pleosporales</taxon>
        <taxon>Melanommataceae</taxon>
        <taxon>Melanomma</taxon>
    </lineage>
</organism>
<dbReference type="InterPro" id="IPR036770">
    <property type="entry name" value="Ankyrin_rpt-contain_sf"/>
</dbReference>
<dbReference type="Pfam" id="PF13637">
    <property type="entry name" value="Ank_4"/>
    <property type="match status" value="1"/>
</dbReference>
<dbReference type="Gene3D" id="1.25.40.20">
    <property type="entry name" value="Ankyrin repeat-containing domain"/>
    <property type="match status" value="3"/>
</dbReference>
<dbReference type="PROSITE" id="PS50297">
    <property type="entry name" value="ANK_REP_REGION"/>
    <property type="match status" value="1"/>
</dbReference>
<evidence type="ECO:0000256" key="2">
    <source>
        <dbReference type="ARBA" id="ARBA00023043"/>
    </source>
</evidence>
<dbReference type="SMART" id="SM00248">
    <property type="entry name" value="ANK"/>
    <property type="match status" value="4"/>
</dbReference>
<proteinExistence type="predicted"/>
<dbReference type="PANTHER" id="PTHR24171">
    <property type="entry name" value="ANKYRIN REPEAT DOMAIN-CONTAINING PROTEIN 39-RELATED"/>
    <property type="match status" value="1"/>
</dbReference>
<accession>A0A6A6XII7</accession>
<dbReference type="Pfam" id="PF12796">
    <property type="entry name" value="Ank_2"/>
    <property type="match status" value="1"/>
</dbReference>
<evidence type="ECO:0000313" key="5">
    <source>
        <dbReference type="Proteomes" id="UP000799757"/>
    </source>
</evidence>
<dbReference type="InterPro" id="IPR002110">
    <property type="entry name" value="Ankyrin_rpt"/>
</dbReference>
<evidence type="ECO:0000256" key="1">
    <source>
        <dbReference type="ARBA" id="ARBA00022737"/>
    </source>
</evidence>
<dbReference type="PROSITE" id="PS50088">
    <property type="entry name" value="ANK_REPEAT"/>
    <property type="match status" value="2"/>
</dbReference>
<dbReference type="EMBL" id="MU001836">
    <property type="protein sequence ID" value="KAF2796222.1"/>
    <property type="molecule type" value="Genomic_DNA"/>
</dbReference>
<gene>
    <name evidence="4" type="ORF">K505DRAFT_323460</name>
</gene>
<dbReference type="GO" id="GO:0085020">
    <property type="term" value="P:protein K6-linked ubiquitination"/>
    <property type="evidence" value="ECO:0007669"/>
    <property type="project" value="TreeGrafter"/>
</dbReference>
<dbReference type="GO" id="GO:0004842">
    <property type="term" value="F:ubiquitin-protein transferase activity"/>
    <property type="evidence" value="ECO:0007669"/>
    <property type="project" value="TreeGrafter"/>
</dbReference>
<dbReference type="SUPFAM" id="SSF48403">
    <property type="entry name" value="Ankyrin repeat"/>
    <property type="match status" value="1"/>
</dbReference>
<keyword evidence="5" id="KW-1185">Reference proteome</keyword>
<dbReference type="AlphaFoldDB" id="A0A6A6XII7"/>
<sequence length="208" mass="23103">MKYLPEGLLKKGADVNTRDKQGWKPLHEACALANPKILRMLVDAGADSQATIPGRDRPLHITLIHTGADITARGSRHRTPLHMCAESDLAYTAYILLANGLSTKGKDQDTWTPLCCCGDKIAEILVHFGANVNYADKDNWTPLHQTVSCMRRSVVEALLVAGTDVDFRTKDEGLNVMERAKTIPHRETSDVVVGIWKWSDKLCDSRLR</sequence>
<evidence type="ECO:0000313" key="4">
    <source>
        <dbReference type="EMBL" id="KAF2796222.1"/>
    </source>
</evidence>
<keyword evidence="1" id="KW-0677">Repeat</keyword>
<name>A0A6A6XII7_9PLEO</name>
<dbReference type="Proteomes" id="UP000799757">
    <property type="component" value="Unassembled WGS sequence"/>
</dbReference>
<protein>
    <submittedName>
        <fullName evidence="4">Ankyrin</fullName>
    </submittedName>
</protein>